<dbReference type="AlphaFoldDB" id="A0A017TIF0"/>
<proteinExistence type="predicted"/>
<dbReference type="Proteomes" id="UP000019678">
    <property type="component" value="Unassembled WGS sequence"/>
</dbReference>
<feature type="signal peptide" evidence="2">
    <location>
        <begin position="1"/>
        <end position="21"/>
    </location>
</feature>
<accession>A0A017TIF0</accession>
<evidence type="ECO:0000313" key="3">
    <source>
        <dbReference type="EMBL" id="EYF08667.1"/>
    </source>
</evidence>
<dbReference type="PROSITE" id="PS51257">
    <property type="entry name" value="PROKAR_LIPOPROTEIN"/>
    <property type="match status" value="1"/>
</dbReference>
<name>A0A017TIF0_9BACT</name>
<evidence type="ECO:0000313" key="4">
    <source>
        <dbReference type="Proteomes" id="UP000019678"/>
    </source>
</evidence>
<evidence type="ECO:0000256" key="2">
    <source>
        <dbReference type="SAM" id="SignalP"/>
    </source>
</evidence>
<evidence type="ECO:0008006" key="5">
    <source>
        <dbReference type="Google" id="ProtNLM"/>
    </source>
</evidence>
<protein>
    <recommendedName>
        <fullName evidence="5">Lipoprotein</fullName>
    </recommendedName>
</protein>
<sequence>MNTMRQDRWLLSLMLTGSLVAVTSCGSAPGRSQGAATTPRASGAATAPQTATQAATNAGTAAGASGAERAQQAAAQNPPGSAPAQARKGQALDWSDEDDAKAQARKGQAPAQARKGQALDWSDEDEAAPLVGSGLQGGVVSGRSTAPRDVDATCQVANPTMCIDYLFEKNGARAEAHCRSVQGEMVFVPGEKLAGRRGCYNRDRAGSCAYNLGDKDQVTVFEFNYDAMTVVDPKRCTIEELKGVPAKPPPPRPITVCERPGKNDCIENDTDNPAWAADCGRLGGTLQKALT</sequence>
<gene>
    <name evidence="3" type="ORF">CAP_2528</name>
</gene>
<feature type="compositionally biased region" description="Low complexity" evidence="1">
    <location>
        <begin position="41"/>
        <end position="86"/>
    </location>
</feature>
<keyword evidence="4" id="KW-1185">Reference proteome</keyword>
<comment type="caution">
    <text evidence="3">The sequence shown here is derived from an EMBL/GenBank/DDBJ whole genome shotgun (WGS) entry which is preliminary data.</text>
</comment>
<organism evidence="3 4">
    <name type="scientific">Chondromyces apiculatus DSM 436</name>
    <dbReference type="NCBI Taxonomy" id="1192034"/>
    <lineage>
        <taxon>Bacteria</taxon>
        <taxon>Pseudomonadati</taxon>
        <taxon>Myxococcota</taxon>
        <taxon>Polyangia</taxon>
        <taxon>Polyangiales</taxon>
        <taxon>Polyangiaceae</taxon>
        <taxon>Chondromyces</taxon>
    </lineage>
</organism>
<feature type="chain" id="PRO_5001497310" description="Lipoprotein" evidence="2">
    <location>
        <begin position="22"/>
        <end position="291"/>
    </location>
</feature>
<feature type="region of interest" description="Disordered" evidence="1">
    <location>
        <begin position="25"/>
        <end position="120"/>
    </location>
</feature>
<dbReference type="STRING" id="1192034.CAP_2528"/>
<dbReference type="EMBL" id="ASRX01000002">
    <property type="protein sequence ID" value="EYF08667.1"/>
    <property type="molecule type" value="Genomic_DNA"/>
</dbReference>
<evidence type="ECO:0000256" key="1">
    <source>
        <dbReference type="SAM" id="MobiDB-lite"/>
    </source>
</evidence>
<reference evidence="3 4" key="1">
    <citation type="submission" date="2013-05" db="EMBL/GenBank/DDBJ databases">
        <title>Genome assembly of Chondromyces apiculatus DSM 436.</title>
        <authorList>
            <person name="Sharma G."/>
            <person name="Khatri I."/>
            <person name="Kaur C."/>
            <person name="Mayilraj S."/>
            <person name="Subramanian S."/>
        </authorList>
    </citation>
    <scope>NUCLEOTIDE SEQUENCE [LARGE SCALE GENOMIC DNA]</scope>
    <source>
        <strain evidence="3 4">DSM 436</strain>
    </source>
</reference>
<keyword evidence="2" id="KW-0732">Signal</keyword>